<dbReference type="KEGG" id="ppud:DW66_2719"/>
<proteinExistence type="predicted"/>
<dbReference type="AlphaFoldDB" id="A0A059UXB5"/>
<dbReference type="RefSeq" id="WP_012053015.1">
    <property type="nucleotide sequence ID" value="NZ_AP022055.1"/>
</dbReference>
<evidence type="ECO:0000313" key="1">
    <source>
        <dbReference type="EMBL" id="QLJ16248.1"/>
    </source>
</evidence>
<name>A0A059UXB5_PSEPU</name>
<dbReference type="EMBL" id="CP059052">
    <property type="protein sequence ID" value="QLJ16248.1"/>
    <property type="molecule type" value="Genomic_DNA"/>
</dbReference>
<evidence type="ECO:0000313" key="2">
    <source>
        <dbReference type="Proteomes" id="UP000510934"/>
    </source>
</evidence>
<reference evidence="1 2" key="1">
    <citation type="journal article" date="2009" name="Mikrobiologiia">
        <title>[Phenanthren biodegradation and interaction of Pseudomonas putida BS3701 and Burkholderia sp.BS3702 in plant rhizosphere].</title>
        <authorList>
            <person name="Ovchinnikova A.A."/>
            <person name="Vetrova A.A."/>
            <person name="Filonov A.E."/>
            <person name="Boronin A.M."/>
        </authorList>
    </citation>
    <scope>NUCLEOTIDE SEQUENCE [LARGE SCALE GENOMIC DNA]</scope>
    <source>
        <strain evidence="1 2">BS3701</strain>
    </source>
</reference>
<dbReference type="Proteomes" id="UP000510934">
    <property type="component" value="Chromosome"/>
</dbReference>
<gene>
    <name evidence="1" type="ORF">H0H12_10125</name>
</gene>
<protein>
    <submittedName>
        <fullName evidence="1">Uncharacterized protein</fullName>
    </submittedName>
</protein>
<dbReference type="OrthoDB" id="5957797at2"/>
<accession>A0A059UXB5</accession>
<organism evidence="1 2">
    <name type="scientific">Pseudomonas putida</name>
    <name type="common">Arthrobacter siderocapsulatus</name>
    <dbReference type="NCBI Taxonomy" id="303"/>
    <lineage>
        <taxon>Bacteria</taxon>
        <taxon>Pseudomonadati</taxon>
        <taxon>Pseudomonadota</taxon>
        <taxon>Gammaproteobacteria</taxon>
        <taxon>Pseudomonadales</taxon>
        <taxon>Pseudomonadaceae</taxon>
        <taxon>Pseudomonas</taxon>
    </lineage>
</organism>
<sequence>MSYFDPDHLHNKPTKVRLDEAADDLLSAMARFKRTQKAVLAREILERGLDQMMQELNAKTDVA</sequence>